<gene>
    <name evidence="1" type="ORF">MRATA1EN22A_LOCUS25923</name>
</gene>
<accession>A0AC60A214</accession>
<evidence type="ECO:0000313" key="1">
    <source>
        <dbReference type="EMBL" id="CAN0549120.1"/>
    </source>
</evidence>
<dbReference type="EMBL" id="OX596091">
    <property type="protein sequence ID" value="CAN0549120.1"/>
    <property type="molecule type" value="Genomic_DNA"/>
</dbReference>
<name>A0AC60A214_RANTA</name>
<proteinExistence type="predicted"/>
<protein>
    <submittedName>
        <fullName evidence="1">Uncharacterized protein</fullName>
    </submittedName>
</protein>
<organism evidence="1 2">
    <name type="scientific">Rangifer tarandus platyrhynchus</name>
    <name type="common">Svalbard reindeer</name>
    <dbReference type="NCBI Taxonomy" id="3082113"/>
    <lineage>
        <taxon>Eukaryota</taxon>
        <taxon>Metazoa</taxon>
        <taxon>Chordata</taxon>
        <taxon>Craniata</taxon>
        <taxon>Vertebrata</taxon>
        <taxon>Euteleostomi</taxon>
        <taxon>Mammalia</taxon>
        <taxon>Eutheria</taxon>
        <taxon>Laurasiatheria</taxon>
        <taxon>Artiodactyla</taxon>
        <taxon>Ruminantia</taxon>
        <taxon>Pecora</taxon>
        <taxon>Cervidae</taxon>
        <taxon>Odocoileinae</taxon>
        <taxon>Rangifer</taxon>
    </lineage>
</organism>
<sequence length="99" mass="10960">MHAKSLQSCLTLCDPMDYSLPGSAVHGILQARILERVAMSFSRGSLQPRNRTQVSLLPEPRGQGKMYGKKMQKSGFIKTVPLMCTLSRYVGPVFCFPPS</sequence>
<dbReference type="Proteomes" id="UP001162501">
    <property type="component" value="Chromosome 7"/>
</dbReference>
<reference evidence="1" key="1">
    <citation type="submission" date="2023-05" db="EMBL/GenBank/DDBJ databases">
        <authorList>
            <consortium name="ELIXIR-Norway"/>
        </authorList>
    </citation>
    <scope>NUCLEOTIDE SEQUENCE</scope>
</reference>
<evidence type="ECO:0000313" key="2">
    <source>
        <dbReference type="Proteomes" id="UP001162501"/>
    </source>
</evidence>
<reference evidence="1" key="2">
    <citation type="submission" date="2025-03" db="EMBL/GenBank/DDBJ databases">
        <authorList>
            <consortium name="ELIXIR-Norway"/>
            <consortium name="Elixir Norway"/>
        </authorList>
    </citation>
    <scope>NUCLEOTIDE SEQUENCE</scope>
</reference>